<dbReference type="SUPFAM" id="SSF49899">
    <property type="entry name" value="Concanavalin A-like lectins/glucanases"/>
    <property type="match status" value="1"/>
</dbReference>
<comment type="caution">
    <text evidence="8">The sequence shown here is derived from an EMBL/GenBank/DDBJ whole genome shotgun (WGS) entry which is preliminary data.</text>
</comment>
<comment type="subcellular location">
    <subcellularLocation>
        <location evidence="1">Secreted</location>
        <location evidence="1">Extracellular space</location>
        <location evidence="1">Extracellular matrix</location>
    </subcellularLocation>
</comment>
<keyword evidence="9" id="KW-1185">Reference proteome</keyword>
<evidence type="ECO:0000256" key="6">
    <source>
        <dbReference type="SAM" id="MobiDB-lite"/>
    </source>
</evidence>
<name>A0A8X7XDV9_POLSE</name>
<keyword evidence="3" id="KW-0272">Extracellular matrix</keyword>
<gene>
    <name evidence="8" type="primary">Col21a1_2</name>
    <name evidence="8" type="ORF">GTO96_0010063</name>
</gene>
<dbReference type="Gene3D" id="2.60.120.200">
    <property type="match status" value="1"/>
</dbReference>
<dbReference type="GO" id="GO:0031012">
    <property type="term" value="C:extracellular matrix"/>
    <property type="evidence" value="ECO:0007669"/>
    <property type="project" value="TreeGrafter"/>
</dbReference>
<evidence type="ECO:0000313" key="9">
    <source>
        <dbReference type="Proteomes" id="UP000886611"/>
    </source>
</evidence>
<evidence type="ECO:0000256" key="2">
    <source>
        <dbReference type="ARBA" id="ARBA00022525"/>
    </source>
</evidence>
<evidence type="ECO:0000256" key="4">
    <source>
        <dbReference type="ARBA" id="ARBA00022729"/>
    </source>
</evidence>
<reference evidence="8 9" key="1">
    <citation type="journal article" date="2021" name="Cell">
        <title>Tracing the genetic footprints of vertebrate landing in non-teleost ray-finned fishes.</title>
        <authorList>
            <person name="Bi X."/>
            <person name="Wang K."/>
            <person name="Yang L."/>
            <person name="Pan H."/>
            <person name="Jiang H."/>
            <person name="Wei Q."/>
            <person name="Fang M."/>
            <person name="Yu H."/>
            <person name="Zhu C."/>
            <person name="Cai Y."/>
            <person name="He Y."/>
            <person name="Gan X."/>
            <person name="Zeng H."/>
            <person name="Yu D."/>
            <person name="Zhu Y."/>
            <person name="Jiang H."/>
            <person name="Qiu Q."/>
            <person name="Yang H."/>
            <person name="Zhang Y.E."/>
            <person name="Wang W."/>
            <person name="Zhu M."/>
            <person name="He S."/>
            <person name="Zhang G."/>
        </authorList>
    </citation>
    <scope>NUCLEOTIDE SEQUENCE [LARGE SCALE GENOMIC DNA]</scope>
    <source>
        <strain evidence="8">Bchr_013</strain>
    </source>
</reference>
<dbReference type="SMART" id="SM00210">
    <property type="entry name" value="TSPN"/>
    <property type="match status" value="1"/>
</dbReference>
<feature type="domain" description="Thrombospondin-like N-terminal" evidence="7">
    <location>
        <begin position="1"/>
        <end position="125"/>
    </location>
</feature>
<dbReference type="InterPro" id="IPR008160">
    <property type="entry name" value="Collagen"/>
</dbReference>
<evidence type="ECO:0000259" key="7">
    <source>
        <dbReference type="SMART" id="SM00210"/>
    </source>
</evidence>
<dbReference type="InterPro" id="IPR050149">
    <property type="entry name" value="Collagen_superfamily"/>
</dbReference>
<organism evidence="8 9">
    <name type="scientific">Polypterus senegalus</name>
    <name type="common">Senegal bichir</name>
    <dbReference type="NCBI Taxonomy" id="55291"/>
    <lineage>
        <taxon>Eukaryota</taxon>
        <taxon>Metazoa</taxon>
        <taxon>Chordata</taxon>
        <taxon>Craniata</taxon>
        <taxon>Vertebrata</taxon>
        <taxon>Euteleostomi</taxon>
        <taxon>Actinopterygii</taxon>
        <taxon>Polypteriformes</taxon>
        <taxon>Polypteridae</taxon>
        <taxon>Polypterus</taxon>
    </lineage>
</organism>
<keyword evidence="2" id="KW-0964">Secreted</keyword>
<dbReference type="Pfam" id="PF01391">
    <property type="entry name" value="Collagen"/>
    <property type="match status" value="2"/>
</dbReference>
<evidence type="ECO:0000313" key="8">
    <source>
        <dbReference type="EMBL" id="KAG2467315.1"/>
    </source>
</evidence>
<evidence type="ECO:0000256" key="5">
    <source>
        <dbReference type="ARBA" id="ARBA00022737"/>
    </source>
</evidence>
<dbReference type="AlphaFoldDB" id="A0A8X7XDV9"/>
<proteinExistence type="predicted"/>
<evidence type="ECO:0000256" key="1">
    <source>
        <dbReference type="ARBA" id="ARBA00004498"/>
    </source>
</evidence>
<protein>
    <submittedName>
        <fullName evidence="8">COLA1 protein</fullName>
    </submittedName>
</protein>
<dbReference type="PANTHER" id="PTHR24023:SF1082">
    <property type="entry name" value="COLLAGEN TRIPLE HELIX REPEAT"/>
    <property type="match status" value="1"/>
</dbReference>
<evidence type="ECO:0000256" key="3">
    <source>
        <dbReference type="ARBA" id="ARBA00022530"/>
    </source>
</evidence>
<feature type="compositionally biased region" description="Basic and acidic residues" evidence="6">
    <location>
        <begin position="258"/>
        <end position="268"/>
    </location>
</feature>
<dbReference type="Proteomes" id="UP000886611">
    <property type="component" value="Unassembled WGS sequence"/>
</dbReference>
<feature type="non-terminal residue" evidence="8">
    <location>
        <position position="1"/>
    </location>
</feature>
<feature type="region of interest" description="Disordered" evidence="6">
    <location>
        <begin position="176"/>
        <end position="312"/>
    </location>
</feature>
<accession>A0A8X7XDV9</accession>
<dbReference type="InterPro" id="IPR048287">
    <property type="entry name" value="TSPN-like_N"/>
</dbReference>
<dbReference type="EMBL" id="JAATIS010000859">
    <property type="protein sequence ID" value="KAG2467315.1"/>
    <property type="molecule type" value="Genomic_DNA"/>
</dbReference>
<keyword evidence="5" id="KW-0677">Repeat</keyword>
<keyword evidence="4" id="KW-0732">Signal</keyword>
<dbReference type="InterPro" id="IPR013320">
    <property type="entry name" value="ConA-like_dom_sf"/>
</dbReference>
<dbReference type="PANTHER" id="PTHR24023">
    <property type="entry name" value="COLLAGEN ALPHA"/>
    <property type="match status" value="1"/>
</dbReference>
<sequence>MLEDTPKSAWDLWQISSPDNREQVGIRFSGETKSMDFFYGTPESTQMLRTFSNVEKLFDGSWHKLALSVKGDVMKLLIDCKEVSTIPINDHRPVIRNGYTSIVKRAIEDSSVSVDLQQMELYCDPDRASAEGCCELSDVGVRGSTGDYGLFGETGPKGDRGPKGLKGLPGALGFKGVQGSPGDRGDTGLQGTVGDPGEQGYSGIPGYQGIKGEEGFSGAEGPSGPKGRQGIVGDPGDRGTPGQKGKPGIVGDPGIPGRDGDMGIEGDKGTQGIQGVKGEKVGDKGLPGPQGVRGSRGKGGEPGRMGSTGAKGVRGDGGLVGFQGPPGPPGPTFPAEHVVEVCKRVVLEQMSVFANVVRRKCATACPLYGDVPMGPPGPPGLTGSAGPPAMLENQEIRELKAMEYLAMLVIKDQEVMVPPRVPLCQCNLASRQDVLETCAAVVTQWAFLLTRKPQSEVLRTSENVICHLLRKPSRACGVLQVSAQPTALVVWASHRVHAHYWP</sequence>
<feature type="non-terminal residue" evidence="8">
    <location>
        <position position="502"/>
    </location>
</feature>
<dbReference type="GO" id="GO:0005615">
    <property type="term" value="C:extracellular space"/>
    <property type="evidence" value="ECO:0007669"/>
    <property type="project" value="TreeGrafter"/>
</dbReference>